<proteinExistence type="predicted"/>
<sequence>MRRDDELPLVLEGISTMRGYALFGAAWLASSSRTPPSYGQPPTAYGAAQTSGHNSLTWHHVPYKMQYPHTSNASSGFANQTATNEPPSYGTSIRQTSNPSSNTTFYPTSSRPASISPIVPTNFTVLPVPTPSGPISANTTKTGSLNCASCLFGAATATLHRFPYTFVATLTVTIAPQVIIHPNGSREATTITRSPTQLSSFQSAASTLRTFTDDREKTWSTLGVTMSFPTTYIQYASFERAQLRNASGRIANCSGAYTCWGHVHRNEYVKVAGSSTDSAGELSRSHRKQWIVYSPQGRREVLAIEAYGNCQAGSTAAARDQHKHMLYSYEYANA</sequence>
<feature type="region of interest" description="Disordered" evidence="1">
    <location>
        <begin position="72"/>
        <end position="111"/>
    </location>
</feature>
<accession>A0A9Q8LJA8</accession>
<protein>
    <submittedName>
        <fullName evidence="2">Uncharacterized protein</fullName>
    </submittedName>
</protein>
<name>A0A9Q8LJA8_PASFU</name>
<dbReference type="KEGG" id="ffu:CLAFUR5_06854"/>
<gene>
    <name evidence="2" type="ORF">CLAFUR5_06854</name>
</gene>
<reference evidence="2" key="1">
    <citation type="submission" date="2021-12" db="EMBL/GenBank/DDBJ databases">
        <authorList>
            <person name="Zaccaron A."/>
            <person name="Stergiopoulos I."/>
        </authorList>
    </citation>
    <scope>NUCLEOTIDE SEQUENCE</scope>
    <source>
        <strain evidence="2">Race5_Kim</strain>
    </source>
</reference>
<reference evidence="2" key="2">
    <citation type="journal article" date="2022" name="Microb. Genom.">
        <title>A chromosome-scale genome assembly of the tomato pathogen Cladosporium fulvum reveals a compartmentalized genome architecture and the presence of a dispensable chromosome.</title>
        <authorList>
            <person name="Zaccaron A.Z."/>
            <person name="Chen L.H."/>
            <person name="Samaras A."/>
            <person name="Stergiopoulos I."/>
        </authorList>
    </citation>
    <scope>NUCLEOTIDE SEQUENCE</scope>
    <source>
        <strain evidence="2">Race5_Kim</strain>
    </source>
</reference>
<organism evidence="2 3">
    <name type="scientific">Passalora fulva</name>
    <name type="common">Tomato leaf mold</name>
    <name type="synonym">Cladosporium fulvum</name>
    <dbReference type="NCBI Taxonomy" id="5499"/>
    <lineage>
        <taxon>Eukaryota</taxon>
        <taxon>Fungi</taxon>
        <taxon>Dikarya</taxon>
        <taxon>Ascomycota</taxon>
        <taxon>Pezizomycotina</taxon>
        <taxon>Dothideomycetes</taxon>
        <taxon>Dothideomycetidae</taxon>
        <taxon>Mycosphaerellales</taxon>
        <taxon>Mycosphaerellaceae</taxon>
        <taxon>Fulvia</taxon>
    </lineage>
</organism>
<dbReference type="Proteomes" id="UP000756132">
    <property type="component" value="Chromosome 6"/>
</dbReference>
<dbReference type="GeneID" id="71986732"/>
<evidence type="ECO:0000313" key="3">
    <source>
        <dbReference type="Proteomes" id="UP000756132"/>
    </source>
</evidence>
<evidence type="ECO:0000256" key="1">
    <source>
        <dbReference type="SAM" id="MobiDB-lite"/>
    </source>
</evidence>
<keyword evidence="3" id="KW-1185">Reference proteome</keyword>
<dbReference type="RefSeq" id="XP_047762804.1">
    <property type="nucleotide sequence ID" value="XM_047906002.1"/>
</dbReference>
<evidence type="ECO:0000313" key="2">
    <source>
        <dbReference type="EMBL" id="UJO18438.1"/>
    </source>
</evidence>
<dbReference type="AlphaFoldDB" id="A0A9Q8LJA8"/>
<dbReference type="EMBL" id="CP090168">
    <property type="protein sequence ID" value="UJO18438.1"/>
    <property type="molecule type" value="Genomic_DNA"/>
</dbReference>